<accession>A0A419PVF5</accession>
<reference evidence="1 2" key="2">
    <citation type="journal article" date="2021" name="Genomics">
        <title>High-quality reference genome for Clonorchis sinensis.</title>
        <authorList>
            <person name="Young N.D."/>
            <person name="Stroehlein A.J."/>
            <person name="Kinkar L."/>
            <person name="Wang T."/>
            <person name="Sohn W.M."/>
            <person name="Chang B.C.H."/>
            <person name="Kaur P."/>
            <person name="Weisz D."/>
            <person name="Dudchenko O."/>
            <person name="Aiden E.L."/>
            <person name="Korhonen P.K."/>
            <person name="Gasser R.B."/>
        </authorList>
    </citation>
    <scope>NUCLEOTIDE SEQUENCE [LARGE SCALE GENOMIC DNA]</scope>
    <source>
        <strain evidence="1">Cs-k2</strain>
    </source>
</reference>
<evidence type="ECO:0000313" key="1">
    <source>
        <dbReference type="EMBL" id="KAG5451522.1"/>
    </source>
</evidence>
<evidence type="ECO:0000313" key="2">
    <source>
        <dbReference type="Proteomes" id="UP000286415"/>
    </source>
</evidence>
<reference evidence="1 2" key="1">
    <citation type="journal article" date="2018" name="Biotechnol. Adv.">
        <title>Improved genomic resources and new bioinformatic workflow for the carcinogenic parasite Clonorchis sinensis: Biotechnological implications.</title>
        <authorList>
            <person name="Wang D."/>
            <person name="Korhonen P.K."/>
            <person name="Gasser R.B."/>
            <person name="Young N.D."/>
        </authorList>
    </citation>
    <scope>NUCLEOTIDE SEQUENCE [LARGE SCALE GENOMIC DNA]</scope>
    <source>
        <strain evidence="1">Cs-k2</strain>
    </source>
</reference>
<keyword evidence="2" id="KW-1185">Reference proteome</keyword>
<comment type="caution">
    <text evidence="1">The sequence shown here is derived from an EMBL/GenBank/DDBJ whole genome shotgun (WGS) entry which is preliminary data.</text>
</comment>
<dbReference type="AlphaFoldDB" id="A0A419PVF5"/>
<dbReference type="InParanoid" id="A0A419PVF5"/>
<dbReference type="Proteomes" id="UP000286415">
    <property type="component" value="Unassembled WGS sequence"/>
</dbReference>
<protein>
    <submittedName>
        <fullName evidence="1">Uncharacterized protein</fullName>
    </submittedName>
</protein>
<organism evidence="1 2">
    <name type="scientific">Clonorchis sinensis</name>
    <name type="common">Chinese liver fluke</name>
    <dbReference type="NCBI Taxonomy" id="79923"/>
    <lineage>
        <taxon>Eukaryota</taxon>
        <taxon>Metazoa</taxon>
        <taxon>Spiralia</taxon>
        <taxon>Lophotrochozoa</taxon>
        <taxon>Platyhelminthes</taxon>
        <taxon>Trematoda</taxon>
        <taxon>Digenea</taxon>
        <taxon>Opisthorchiida</taxon>
        <taxon>Opisthorchiata</taxon>
        <taxon>Opisthorchiidae</taxon>
        <taxon>Clonorchis</taxon>
    </lineage>
</organism>
<sequence>MVLRSKFPVASLGLTHSILWTGCALLSTGFGLCAESTRMGQLESCRAIRMRAPDCQRSVPPHRLTLSEMVVGGHELCHAPHKTLQTSMGCVPGLKWQLWSCSLEESPAICHLYRPRPKKVVHQLDLQSRCENGTSVRLFVTTTVGRLSRVIWLLHHAASNIQEHAQSGSLPKPVGLHPVCFPVLFRKLYETAGWDFTGLQRFLKRKIIRRWAIMRHAG</sequence>
<dbReference type="PROSITE" id="PS51257">
    <property type="entry name" value="PROKAR_LIPOPROTEIN"/>
    <property type="match status" value="1"/>
</dbReference>
<gene>
    <name evidence="1" type="ORF">CSKR_108430</name>
</gene>
<dbReference type="EMBL" id="NIRI02000042">
    <property type="protein sequence ID" value="KAG5451522.1"/>
    <property type="molecule type" value="Genomic_DNA"/>
</dbReference>
<name>A0A419PVF5_CLOSI</name>
<proteinExistence type="predicted"/>